<evidence type="ECO:0000313" key="1">
    <source>
        <dbReference type="EMBL" id="GGL07640.1"/>
    </source>
</evidence>
<comment type="caution">
    <text evidence="1">The sequence shown here is derived from an EMBL/GenBank/DDBJ whole genome shotgun (WGS) entry which is preliminary data.</text>
</comment>
<reference evidence="1" key="1">
    <citation type="journal article" date="2014" name="Int. J. Syst. Evol. Microbiol.">
        <title>Complete genome sequence of Corynebacterium casei LMG S-19264T (=DSM 44701T), isolated from a smear-ripened cheese.</title>
        <authorList>
            <consortium name="US DOE Joint Genome Institute (JGI-PGF)"/>
            <person name="Walter F."/>
            <person name="Albersmeier A."/>
            <person name="Kalinowski J."/>
            <person name="Ruckert C."/>
        </authorList>
    </citation>
    <scope>NUCLEOTIDE SEQUENCE</scope>
    <source>
        <strain evidence="1">JCM 1480</strain>
    </source>
</reference>
<reference evidence="1" key="2">
    <citation type="submission" date="2020-09" db="EMBL/GenBank/DDBJ databases">
        <authorList>
            <person name="Sun Q."/>
            <person name="Ohkuma M."/>
        </authorList>
    </citation>
    <scope>NUCLEOTIDE SEQUENCE</scope>
    <source>
        <strain evidence="1">JCM 1480</strain>
    </source>
</reference>
<evidence type="ECO:0000313" key="2">
    <source>
        <dbReference type="Proteomes" id="UP000648535"/>
    </source>
</evidence>
<dbReference type="EMBL" id="BMOI01000013">
    <property type="protein sequence ID" value="GGL07640.1"/>
    <property type="molecule type" value="Genomic_DNA"/>
</dbReference>
<organism evidence="1 2">
    <name type="scientific">Curtobacterium luteum</name>
    <dbReference type="NCBI Taxonomy" id="33881"/>
    <lineage>
        <taxon>Bacteria</taxon>
        <taxon>Bacillati</taxon>
        <taxon>Actinomycetota</taxon>
        <taxon>Actinomycetes</taxon>
        <taxon>Micrococcales</taxon>
        <taxon>Microbacteriaceae</taxon>
        <taxon>Curtobacterium</taxon>
    </lineage>
</organism>
<sequence length="186" mass="19540">MRYGFDDGHARDVLTRAPARIALVGAVVATALLLTGCSQHDPAPDHYGQAWLDRMSSALSDAHGQGGAGGRLTVGDDGRAFAGAALSSVSPGSYDVLAVCRSTATVRISVRAFTSTKDGEGDDLHPGEALAERDVPCGATARLPITVDRRVDGIELDAETSDRSGRALWSAQITRRGWQPDLDRIG</sequence>
<dbReference type="Proteomes" id="UP000648535">
    <property type="component" value="Unassembled WGS sequence"/>
</dbReference>
<accession>A0A8H9GDA7</accession>
<proteinExistence type="predicted"/>
<gene>
    <name evidence="1" type="ORF">GCM10009769_27380</name>
</gene>
<protein>
    <submittedName>
        <fullName evidence="1">Uncharacterized protein</fullName>
    </submittedName>
</protein>
<dbReference type="AlphaFoldDB" id="A0A8H9GDA7"/>
<name>A0A8H9GDA7_9MICO</name>